<accession>A0A7K0BN05</accession>
<dbReference type="AlphaFoldDB" id="A0A7K0BN05"/>
<protein>
    <submittedName>
        <fullName evidence="7">ABC transporter arginine-binding protein 1</fullName>
    </submittedName>
</protein>
<evidence type="ECO:0000259" key="6">
    <source>
        <dbReference type="SMART" id="SM00062"/>
    </source>
</evidence>
<name>A0A7K0BN05_9ACTN</name>
<feature type="chain" id="PRO_5039371501" evidence="5">
    <location>
        <begin position="20"/>
        <end position="270"/>
    </location>
</feature>
<evidence type="ECO:0000256" key="1">
    <source>
        <dbReference type="ARBA" id="ARBA00004196"/>
    </source>
</evidence>
<comment type="similarity">
    <text evidence="2 4">Belongs to the bacterial solute-binding protein 3 family.</text>
</comment>
<evidence type="ECO:0000256" key="3">
    <source>
        <dbReference type="ARBA" id="ARBA00022729"/>
    </source>
</evidence>
<dbReference type="InterPro" id="IPR018313">
    <property type="entry name" value="SBP_3_CS"/>
</dbReference>
<feature type="signal peptide" evidence="5">
    <location>
        <begin position="1"/>
        <end position="19"/>
    </location>
</feature>
<evidence type="ECO:0000256" key="2">
    <source>
        <dbReference type="ARBA" id="ARBA00010333"/>
    </source>
</evidence>
<dbReference type="Gene3D" id="3.40.190.10">
    <property type="entry name" value="Periplasmic binding protein-like II"/>
    <property type="match status" value="2"/>
</dbReference>
<evidence type="ECO:0000256" key="4">
    <source>
        <dbReference type="RuleBase" id="RU003744"/>
    </source>
</evidence>
<evidence type="ECO:0000313" key="8">
    <source>
        <dbReference type="Proteomes" id="UP000487268"/>
    </source>
</evidence>
<organism evidence="7 8">
    <name type="scientific">Actinomadura macrotermitis</name>
    <dbReference type="NCBI Taxonomy" id="2585200"/>
    <lineage>
        <taxon>Bacteria</taxon>
        <taxon>Bacillati</taxon>
        <taxon>Actinomycetota</taxon>
        <taxon>Actinomycetes</taxon>
        <taxon>Streptosporangiales</taxon>
        <taxon>Thermomonosporaceae</taxon>
        <taxon>Actinomadura</taxon>
    </lineage>
</organism>
<sequence length="270" mass="28133">MSGRSLRQAVLRPAAAALAVVPAAGCGSGSGVTVQGAELIEKGRLTVCTSLPNPPFESVQGGRVAGFDVDLLDLVAKRLKVRLKFVQTPFETLRSGIAVGQGMCDVAAAGLPVEPARAAYIGYSDPYYNALQAVVGRKGPRYATMAAVAASGLKIGTWANSAGEESLGKTAAEPVSFTGPAALLNGLRTGRVRLAVVDHAVASGWLRDPANAGLALRGDFDIGRKYAFSVRRDENPGLLALLNSTLAQARADGSYKRIHEKWIGPPPVSR</sequence>
<dbReference type="PANTHER" id="PTHR35936:SF17">
    <property type="entry name" value="ARGININE-BINDING EXTRACELLULAR PROTEIN ARTP"/>
    <property type="match status" value="1"/>
</dbReference>
<dbReference type="GO" id="GO:0030313">
    <property type="term" value="C:cell envelope"/>
    <property type="evidence" value="ECO:0007669"/>
    <property type="project" value="UniProtKB-SubCell"/>
</dbReference>
<dbReference type="RefSeq" id="WP_328593675.1">
    <property type="nucleotide sequence ID" value="NZ_WEGH01000001.1"/>
</dbReference>
<gene>
    <name evidence="7" type="primary">artJ</name>
    <name evidence="7" type="ORF">ACRB68_05810</name>
</gene>
<dbReference type="EMBL" id="WEGH01000001">
    <property type="protein sequence ID" value="MQY02551.1"/>
    <property type="molecule type" value="Genomic_DNA"/>
</dbReference>
<dbReference type="Proteomes" id="UP000487268">
    <property type="component" value="Unassembled WGS sequence"/>
</dbReference>
<dbReference type="Pfam" id="PF00497">
    <property type="entry name" value="SBP_bac_3"/>
    <property type="match status" value="1"/>
</dbReference>
<dbReference type="SUPFAM" id="SSF53850">
    <property type="entry name" value="Periplasmic binding protein-like II"/>
    <property type="match status" value="1"/>
</dbReference>
<dbReference type="SMART" id="SM00062">
    <property type="entry name" value="PBPb"/>
    <property type="match status" value="1"/>
</dbReference>
<proteinExistence type="inferred from homology"/>
<keyword evidence="8" id="KW-1185">Reference proteome</keyword>
<keyword evidence="3 5" id="KW-0732">Signal</keyword>
<dbReference type="CDD" id="cd13530">
    <property type="entry name" value="PBP2_peptides_like"/>
    <property type="match status" value="1"/>
</dbReference>
<dbReference type="InterPro" id="IPR001638">
    <property type="entry name" value="Solute-binding_3/MltF_N"/>
</dbReference>
<dbReference type="PANTHER" id="PTHR35936">
    <property type="entry name" value="MEMBRANE-BOUND LYTIC MUREIN TRANSGLYCOSYLASE F"/>
    <property type="match status" value="1"/>
</dbReference>
<evidence type="ECO:0000313" key="7">
    <source>
        <dbReference type="EMBL" id="MQY02551.1"/>
    </source>
</evidence>
<comment type="subcellular location">
    <subcellularLocation>
        <location evidence="1">Cell envelope</location>
    </subcellularLocation>
</comment>
<reference evidence="7 8" key="1">
    <citation type="submission" date="2019-10" db="EMBL/GenBank/DDBJ databases">
        <title>Actinomadura rubteroloni sp. nov. and Actinomadura macrotermitis sp. nov., isolated from the gut of fungus growing-termite Macrotermes natalensis.</title>
        <authorList>
            <person name="Benndorf R."/>
            <person name="Martin K."/>
            <person name="Kuefner M."/>
            <person name="De Beer W."/>
            <person name="Kaster A.-K."/>
            <person name="Vollmers J."/>
            <person name="Poulsen M."/>
            <person name="Beemelmanns C."/>
        </authorList>
    </citation>
    <scope>NUCLEOTIDE SEQUENCE [LARGE SCALE GENOMIC DNA]</scope>
    <source>
        <strain evidence="7 8">RB68</strain>
    </source>
</reference>
<feature type="domain" description="Solute-binding protein family 3/N-terminal" evidence="6">
    <location>
        <begin position="44"/>
        <end position="266"/>
    </location>
</feature>
<evidence type="ECO:0000256" key="5">
    <source>
        <dbReference type="SAM" id="SignalP"/>
    </source>
</evidence>
<comment type="caution">
    <text evidence="7">The sequence shown here is derived from an EMBL/GenBank/DDBJ whole genome shotgun (WGS) entry which is preliminary data.</text>
</comment>
<dbReference type="PROSITE" id="PS01039">
    <property type="entry name" value="SBP_BACTERIAL_3"/>
    <property type="match status" value="1"/>
</dbReference>